<gene>
    <name evidence="1" type="ORF">F3J40_18990</name>
</gene>
<comment type="caution">
    <text evidence="1">The sequence shown here is derived from an EMBL/GenBank/DDBJ whole genome shotgun (WGS) entry which is preliminary data.</text>
</comment>
<keyword evidence="2" id="KW-1185">Reference proteome</keyword>
<proteinExistence type="predicted"/>
<reference evidence="1 2" key="1">
    <citation type="journal article" date="2019" name="bioRxiv">
        <title>Bacteria contribute to plant secondary compound degradation in a generalist herbivore system.</title>
        <authorList>
            <person name="Francoeur C.B."/>
            <person name="Khadempour L."/>
            <person name="Moreira-Soto R.D."/>
            <person name="Gotting K."/>
            <person name="Book A.J."/>
            <person name="Pinto-Tomas A.A."/>
            <person name="Keefover-Ring K."/>
            <person name="Currie C.R."/>
        </authorList>
    </citation>
    <scope>NUCLEOTIDE SEQUENCE [LARGE SCALE GENOMIC DNA]</scope>
    <source>
        <strain evidence="1">Acro-835</strain>
    </source>
</reference>
<accession>A0ABX0RG51</accession>
<protein>
    <submittedName>
        <fullName evidence="1">Uncharacterized protein</fullName>
    </submittedName>
</protein>
<sequence>MTTLHSVAVQQLQALLAIRRFDQCYLSERVPEDNQAITGWAEAQLSQDNPGDNLLILASLNFDCPPDAHDLACYLDKFLQEQQIAELDDNLAATLWLRRELGFILDTRNRAVLMNLLFRFDDYLLDLSHTRFTRKTRRSLSRLYRYLFEGYDQNYDPKAEADSMSDETLFAYVHQQVAPFCRALKNNDWRTLLAAPKRL</sequence>
<evidence type="ECO:0000313" key="1">
    <source>
        <dbReference type="EMBL" id="NIF23668.1"/>
    </source>
</evidence>
<dbReference type="Proteomes" id="UP001515683">
    <property type="component" value="Unassembled WGS sequence"/>
</dbReference>
<evidence type="ECO:0000313" key="2">
    <source>
        <dbReference type="Proteomes" id="UP001515683"/>
    </source>
</evidence>
<organism evidence="1 2">
    <name type="scientific">Candidatus Pantoea multigeneris</name>
    <dbReference type="NCBI Taxonomy" id="2608357"/>
    <lineage>
        <taxon>Bacteria</taxon>
        <taxon>Pseudomonadati</taxon>
        <taxon>Pseudomonadota</taxon>
        <taxon>Gammaproteobacteria</taxon>
        <taxon>Enterobacterales</taxon>
        <taxon>Erwiniaceae</taxon>
        <taxon>Pantoea</taxon>
    </lineage>
</organism>
<name>A0ABX0RG51_9GAMM</name>
<dbReference type="EMBL" id="VWXF01000009">
    <property type="protein sequence ID" value="NIF23668.1"/>
    <property type="molecule type" value="Genomic_DNA"/>
</dbReference>
<dbReference type="RefSeq" id="WP_167017092.1">
    <property type="nucleotide sequence ID" value="NZ_VWXF01000009.1"/>
</dbReference>